<feature type="transmembrane region" description="Helical" evidence="1">
    <location>
        <begin position="209"/>
        <end position="239"/>
    </location>
</feature>
<comment type="caution">
    <text evidence="2">The sequence shown here is derived from an EMBL/GenBank/DDBJ whole genome shotgun (WGS) entry which is preliminary data.</text>
</comment>
<name>A0ABT0F6S7_9PSED</name>
<accession>A0ABT0F6S7</accession>
<organism evidence="2 3">
    <name type="scientific">Pseudomonas violetae</name>
    <dbReference type="NCBI Taxonomy" id="2915813"/>
    <lineage>
        <taxon>Bacteria</taxon>
        <taxon>Pseudomonadati</taxon>
        <taxon>Pseudomonadota</taxon>
        <taxon>Gammaproteobacteria</taxon>
        <taxon>Pseudomonadales</taxon>
        <taxon>Pseudomonadaceae</taxon>
        <taxon>Pseudomonas</taxon>
    </lineage>
</organism>
<feature type="transmembrane region" description="Helical" evidence="1">
    <location>
        <begin position="368"/>
        <end position="400"/>
    </location>
</feature>
<feature type="transmembrane region" description="Helical" evidence="1">
    <location>
        <begin position="39"/>
        <end position="62"/>
    </location>
</feature>
<protein>
    <submittedName>
        <fullName evidence="2">DUF6369 family protein</fullName>
    </submittedName>
</protein>
<dbReference type="EMBL" id="JAKNRW010000040">
    <property type="protein sequence ID" value="MCK1793690.1"/>
    <property type="molecule type" value="Genomic_DNA"/>
</dbReference>
<feature type="transmembrane region" description="Helical" evidence="1">
    <location>
        <begin position="135"/>
        <end position="158"/>
    </location>
</feature>
<feature type="transmembrane region" description="Helical" evidence="1">
    <location>
        <begin position="338"/>
        <end position="361"/>
    </location>
</feature>
<keyword evidence="1" id="KW-0472">Membrane</keyword>
<keyword evidence="3" id="KW-1185">Reference proteome</keyword>
<evidence type="ECO:0000256" key="1">
    <source>
        <dbReference type="SAM" id="Phobius"/>
    </source>
</evidence>
<feature type="transmembrane region" description="Helical" evidence="1">
    <location>
        <begin position="245"/>
        <end position="266"/>
    </location>
</feature>
<dbReference type="InterPro" id="IPR045949">
    <property type="entry name" value="DUF6369"/>
</dbReference>
<reference evidence="2 3" key="1">
    <citation type="submission" date="2022-02" db="EMBL/GenBank/DDBJ databases">
        <title>Comparative genomics of the first Antarctic Pseudomonas spp. capable of biotransforming 2,4,6-Trinitrotoluene.</title>
        <authorList>
            <person name="Cabrera M.A."/>
            <person name="Marquez S.L."/>
            <person name="Perez-Donoso J.M."/>
        </authorList>
    </citation>
    <scope>NUCLEOTIDE SEQUENCE [LARGE SCALE GENOMIC DNA]</scope>
    <source>
        <strain evidence="2 3">TNT19</strain>
    </source>
</reference>
<evidence type="ECO:0000313" key="2">
    <source>
        <dbReference type="EMBL" id="MCK1793690.1"/>
    </source>
</evidence>
<gene>
    <name evidence="2" type="ORF">L9059_26645</name>
</gene>
<dbReference type="Proteomes" id="UP001299876">
    <property type="component" value="Unassembled WGS sequence"/>
</dbReference>
<keyword evidence="1" id="KW-1133">Transmembrane helix</keyword>
<evidence type="ECO:0000313" key="3">
    <source>
        <dbReference type="Proteomes" id="UP001299876"/>
    </source>
</evidence>
<sequence length="414" mass="45974">MTYIVLSLLFFSLGLLREKGLWAFLALLSCLPLSNSFSLYFYQYGLFSFDFYFFGALISIAIKSIASNGSTMKVPKWATLSFLIIIAYSVISVFSSTPLDVYFLRDYRPAIFSLELIAATLILKSRNIKLSNDKIIKIAILAGATNLIWLTLSIVGVISSDDQYYTNNNFKYFDASTYISTLFTIYFFSRQGTAKNTKNKIHLNPAQALAITVSLLSVVLSGYRILALATIIAAALAAAKSPKRLVQILIVFAAATLTFIFLAQYFGAARVTEGLTVDGLLQQFAIRYGPALDVISSFKSYNYFFGSGFGTVFDISWFEYRELDTKNNFVDSSYMTFFAKYGLLGMLYLASVSISLVSLVPKPIRLSLLAYLLIIFFTYAISYQSASFGIIVGCMMVRILQSNSDNAAKKSLGD</sequence>
<dbReference type="RefSeq" id="WP_247293885.1">
    <property type="nucleotide sequence ID" value="NZ_JAKNRW010000040.1"/>
</dbReference>
<feature type="transmembrane region" description="Helical" evidence="1">
    <location>
        <begin position="74"/>
        <end position="95"/>
    </location>
</feature>
<keyword evidence="1" id="KW-0812">Transmembrane</keyword>
<dbReference type="Pfam" id="PF19896">
    <property type="entry name" value="DUF6369"/>
    <property type="match status" value="2"/>
</dbReference>
<feature type="transmembrane region" description="Helical" evidence="1">
    <location>
        <begin position="170"/>
        <end position="188"/>
    </location>
</feature>
<proteinExistence type="predicted"/>